<evidence type="ECO:0000313" key="10">
    <source>
        <dbReference type="Proteomes" id="UP000503540"/>
    </source>
</evidence>
<evidence type="ECO:0000259" key="8">
    <source>
        <dbReference type="Pfam" id="PF00462"/>
    </source>
</evidence>
<evidence type="ECO:0000313" key="9">
    <source>
        <dbReference type="EMBL" id="QIS14832.1"/>
    </source>
</evidence>
<dbReference type="KEGG" id="nah:F5544_34995"/>
<keyword evidence="4" id="KW-0813">Transport</keyword>
<dbReference type="SUPFAM" id="SSF52833">
    <property type="entry name" value="Thioredoxin-like"/>
    <property type="match status" value="1"/>
</dbReference>
<dbReference type="NCBIfam" id="TIGR02194">
    <property type="entry name" value="GlrX_NrdH"/>
    <property type="match status" value="1"/>
</dbReference>
<evidence type="ECO:0000256" key="6">
    <source>
        <dbReference type="ARBA" id="ARBA00023157"/>
    </source>
</evidence>
<dbReference type="Proteomes" id="UP000503540">
    <property type="component" value="Chromosome"/>
</dbReference>
<feature type="domain" description="Glutaredoxin" evidence="8">
    <location>
        <begin position="71"/>
        <end position="129"/>
    </location>
</feature>
<keyword evidence="7" id="KW-0676">Redox-active center</keyword>
<proteinExistence type="inferred from homology"/>
<protein>
    <recommendedName>
        <fullName evidence="3">Glutaredoxin-like protein NrdH</fullName>
    </recommendedName>
</protein>
<comment type="similarity">
    <text evidence="2">Belongs to the glutaredoxin family.</text>
</comment>
<name>A0A6G9YNQ4_9NOCA</name>
<dbReference type="PANTHER" id="PTHR34386">
    <property type="entry name" value="GLUTAREDOXIN"/>
    <property type="match status" value="1"/>
</dbReference>
<dbReference type="InterPro" id="IPR051548">
    <property type="entry name" value="Grx-like_ET"/>
</dbReference>
<dbReference type="PROSITE" id="PS51354">
    <property type="entry name" value="GLUTAREDOXIN_2"/>
    <property type="match status" value="1"/>
</dbReference>
<dbReference type="Gene3D" id="3.40.30.10">
    <property type="entry name" value="Glutaredoxin"/>
    <property type="match status" value="1"/>
</dbReference>
<dbReference type="PANTHER" id="PTHR34386:SF1">
    <property type="entry name" value="GLUTAREDOXIN-LIKE PROTEIN NRDH"/>
    <property type="match status" value="1"/>
</dbReference>
<dbReference type="InterPro" id="IPR002109">
    <property type="entry name" value="Glutaredoxin"/>
</dbReference>
<dbReference type="GO" id="GO:0045454">
    <property type="term" value="P:cell redox homeostasis"/>
    <property type="evidence" value="ECO:0007669"/>
    <property type="project" value="InterPro"/>
</dbReference>
<organism evidence="9 10">
    <name type="scientific">Nocardia arthritidis</name>
    <dbReference type="NCBI Taxonomy" id="228602"/>
    <lineage>
        <taxon>Bacteria</taxon>
        <taxon>Bacillati</taxon>
        <taxon>Actinomycetota</taxon>
        <taxon>Actinomycetes</taxon>
        <taxon>Mycobacteriales</taxon>
        <taxon>Nocardiaceae</taxon>
        <taxon>Nocardia</taxon>
    </lineage>
</organism>
<sequence>MTRNMSCCMNLSATRCSVFGTGARHETYPRSAADQGLPNRIQEFAQRTSDHALTDHRLWIRHRERGTSMTITVYTKPACVQCNATYKALDKVGVDYQVIDISENDEARDYVMALGYLQAPVVVAGDDHWSGFRPDRIKALAAVAA</sequence>
<dbReference type="InterPro" id="IPR011909">
    <property type="entry name" value="GlrX_NrdH"/>
</dbReference>
<dbReference type="EMBL" id="CP046172">
    <property type="protein sequence ID" value="QIS14832.1"/>
    <property type="molecule type" value="Genomic_DNA"/>
</dbReference>
<comment type="function">
    <text evidence="1">Electron transport system for the ribonucleotide reductase system NrdEF.</text>
</comment>
<evidence type="ECO:0000256" key="4">
    <source>
        <dbReference type="ARBA" id="ARBA00022448"/>
    </source>
</evidence>
<dbReference type="GO" id="GO:0009055">
    <property type="term" value="F:electron transfer activity"/>
    <property type="evidence" value="ECO:0007669"/>
    <property type="project" value="TreeGrafter"/>
</dbReference>
<dbReference type="AlphaFoldDB" id="A0A6G9YNQ4"/>
<accession>A0A6G9YNQ4</accession>
<keyword evidence="5" id="KW-0249">Electron transport</keyword>
<dbReference type="InterPro" id="IPR036249">
    <property type="entry name" value="Thioredoxin-like_sf"/>
</dbReference>
<dbReference type="CDD" id="cd02976">
    <property type="entry name" value="NrdH"/>
    <property type="match status" value="1"/>
</dbReference>
<evidence type="ECO:0000256" key="3">
    <source>
        <dbReference type="ARBA" id="ARBA00017945"/>
    </source>
</evidence>
<evidence type="ECO:0000256" key="2">
    <source>
        <dbReference type="ARBA" id="ARBA00007787"/>
    </source>
</evidence>
<evidence type="ECO:0000256" key="5">
    <source>
        <dbReference type="ARBA" id="ARBA00022982"/>
    </source>
</evidence>
<keyword evidence="6" id="KW-1015">Disulfide bond</keyword>
<dbReference type="Pfam" id="PF00462">
    <property type="entry name" value="Glutaredoxin"/>
    <property type="match status" value="1"/>
</dbReference>
<reference evidence="9 10" key="1">
    <citation type="journal article" date="2019" name="ACS Chem. Biol.">
        <title>Identification and Mobilization of a Cryptic Antibiotic Biosynthesis Gene Locus from a Human-Pathogenic Nocardia Isolate.</title>
        <authorList>
            <person name="Herisse M."/>
            <person name="Ishida K."/>
            <person name="Porter J.L."/>
            <person name="Howden B."/>
            <person name="Hertweck C."/>
            <person name="Stinear T.P."/>
            <person name="Pidot S.J."/>
        </authorList>
    </citation>
    <scope>NUCLEOTIDE SEQUENCE [LARGE SCALE GENOMIC DNA]</scope>
    <source>
        <strain evidence="9 10">AUSMDU00012717</strain>
    </source>
</reference>
<gene>
    <name evidence="9" type="primary">nrdH</name>
    <name evidence="9" type="ORF">F5544_34995</name>
</gene>
<keyword evidence="10" id="KW-1185">Reference proteome</keyword>
<evidence type="ECO:0000256" key="1">
    <source>
        <dbReference type="ARBA" id="ARBA00002292"/>
    </source>
</evidence>
<evidence type="ECO:0000256" key="7">
    <source>
        <dbReference type="ARBA" id="ARBA00023284"/>
    </source>
</evidence>